<reference evidence="2 3" key="1">
    <citation type="submission" date="2019-05" db="EMBL/GenBank/DDBJ databases">
        <title>Another draft genome of Portunus trituberculatus and its Hox gene families provides insights of decapod evolution.</title>
        <authorList>
            <person name="Jeong J.-H."/>
            <person name="Song I."/>
            <person name="Kim S."/>
            <person name="Choi T."/>
            <person name="Kim D."/>
            <person name="Ryu S."/>
            <person name="Kim W."/>
        </authorList>
    </citation>
    <scope>NUCLEOTIDE SEQUENCE [LARGE SCALE GENOMIC DNA]</scope>
    <source>
        <tissue evidence="2">Muscle</tissue>
    </source>
</reference>
<evidence type="ECO:0000313" key="3">
    <source>
        <dbReference type="Proteomes" id="UP000324222"/>
    </source>
</evidence>
<proteinExistence type="predicted"/>
<keyword evidence="1" id="KW-0472">Membrane</keyword>
<protein>
    <submittedName>
        <fullName evidence="2">Uncharacterized protein</fullName>
    </submittedName>
</protein>
<dbReference type="Proteomes" id="UP000324222">
    <property type="component" value="Unassembled WGS sequence"/>
</dbReference>
<evidence type="ECO:0000256" key="1">
    <source>
        <dbReference type="SAM" id="Phobius"/>
    </source>
</evidence>
<keyword evidence="1" id="KW-1133">Transmembrane helix</keyword>
<organism evidence="2 3">
    <name type="scientific">Portunus trituberculatus</name>
    <name type="common">Swimming crab</name>
    <name type="synonym">Neptunus trituberculatus</name>
    <dbReference type="NCBI Taxonomy" id="210409"/>
    <lineage>
        <taxon>Eukaryota</taxon>
        <taxon>Metazoa</taxon>
        <taxon>Ecdysozoa</taxon>
        <taxon>Arthropoda</taxon>
        <taxon>Crustacea</taxon>
        <taxon>Multicrustacea</taxon>
        <taxon>Malacostraca</taxon>
        <taxon>Eumalacostraca</taxon>
        <taxon>Eucarida</taxon>
        <taxon>Decapoda</taxon>
        <taxon>Pleocyemata</taxon>
        <taxon>Brachyura</taxon>
        <taxon>Eubrachyura</taxon>
        <taxon>Portunoidea</taxon>
        <taxon>Portunidae</taxon>
        <taxon>Portuninae</taxon>
        <taxon>Portunus</taxon>
    </lineage>
</organism>
<gene>
    <name evidence="2" type="ORF">E2C01_034558</name>
</gene>
<dbReference type="EMBL" id="VSRR010004880">
    <property type="protein sequence ID" value="MPC40980.1"/>
    <property type="molecule type" value="Genomic_DNA"/>
</dbReference>
<sequence length="79" mass="8853">MRIEKIGENGERAILREEEVSSFSQERKTSFTSAAVCDCKGHVLVQRALHVSGVRPSAKKDLLLLLLPLLLLLLLLLVW</sequence>
<feature type="transmembrane region" description="Helical" evidence="1">
    <location>
        <begin position="62"/>
        <end position="78"/>
    </location>
</feature>
<accession>A0A5B7F0W8</accession>
<name>A0A5B7F0W8_PORTR</name>
<comment type="caution">
    <text evidence="2">The sequence shown here is derived from an EMBL/GenBank/DDBJ whole genome shotgun (WGS) entry which is preliminary data.</text>
</comment>
<dbReference type="AlphaFoldDB" id="A0A5B7F0W8"/>
<keyword evidence="3" id="KW-1185">Reference proteome</keyword>
<keyword evidence="1" id="KW-0812">Transmembrane</keyword>
<evidence type="ECO:0000313" key="2">
    <source>
        <dbReference type="EMBL" id="MPC40980.1"/>
    </source>
</evidence>